<proteinExistence type="predicted"/>
<reference evidence="2" key="1">
    <citation type="submission" date="2021-01" db="EMBL/GenBank/DDBJ databases">
        <title>Rhizobium sp. strain KVB221 16S ribosomal RNA gene Genome sequencing and assembly.</title>
        <authorList>
            <person name="Kang M."/>
        </authorList>
    </citation>
    <scope>NUCLEOTIDE SEQUENCE</scope>
    <source>
        <strain evidence="2">KVB221</strain>
    </source>
</reference>
<dbReference type="InterPro" id="IPR022742">
    <property type="entry name" value="Hydrolase_4"/>
</dbReference>
<evidence type="ECO:0000313" key="3">
    <source>
        <dbReference type="Proteomes" id="UP000633219"/>
    </source>
</evidence>
<dbReference type="InterPro" id="IPR051044">
    <property type="entry name" value="MAG_DAG_Lipase"/>
</dbReference>
<dbReference type="EMBL" id="JAEQNC010000013">
    <property type="protein sequence ID" value="MBL0374503.1"/>
    <property type="molecule type" value="Genomic_DNA"/>
</dbReference>
<gene>
    <name evidence="2" type="ORF">JJB09_21040</name>
</gene>
<dbReference type="PANTHER" id="PTHR11614">
    <property type="entry name" value="PHOSPHOLIPASE-RELATED"/>
    <property type="match status" value="1"/>
</dbReference>
<name>A0A936YPU4_9HYPH</name>
<comment type="caution">
    <text evidence="2">The sequence shown here is derived from an EMBL/GenBank/DDBJ whole genome shotgun (WGS) entry which is preliminary data.</text>
</comment>
<dbReference type="GO" id="GO:0016787">
    <property type="term" value="F:hydrolase activity"/>
    <property type="evidence" value="ECO:0007669"/>
    <property type="project" value="UniProtKB-KW"/>
</dbReference>
<dbReference type="SUPFAM" id="SSF53474">
    <property type="entry name" value="alpha/beta-Hydrolases"/>
    <property type="match status" value="1"/>
</dbReference>
<evidence type="ECO:0000313" key="2">
    <source>
        <dbReference type="EMBL" id="MBL0374503.1"/>
    </source>
</evidence>
<keyword evidence="3" id="KW-1185">Reference proteome</keyword>
<evidence type="ECO:0000259" key="1">
    <source>
        <dbReference type="Pfam" id="PF12146"/>
    </source>
</evidence>
<sequence>MPASRQDREETLHFDTTIRLETPNGAALATRHVSANTATPKAIVLICHGLAEHAGRYRSFADFLASRGYHVFAHDHRGHGETNAPQAPLGRFAQADGARLVIEDVIAVKRHAESLYPGLPVILFGHSMGAMIAAATAEAYPQQFAALAIWNASLNPGIAGKVGAFLLKAERFFKGSDVPSAFGPRFTFELWAKSVDGASSDFDWLSRDSAEVAAYVADPLCGFAPSVSMWLDVLALADAAGRMENLRRLPPDLPVHIVGGGHDPATDNGKAMIWLRDRMQTLGMTAVSLTIFDEMRHETLNEIGREDAMKAFTAWLDGVVAMSGKTEPHR</sequence>
<organism evidence="2 3">
    <name type="scientific">Rhizobium setariae</name>
    <dbReference type="NCBI Taxonomy" id="2801340"/>
    <lineage>
        <taxon>Bacteria</taxon>
        <taxon>Pseudomonadati</taxon>
        <taxon>Pseudomonadota</taxon>
        <taxon>Alphaproteobacteria</taxon>
        <taxon>Hyphomicrobiales</taxon>
        <taxon>Rhizobiaceae</taxon>
        <taxon>Rhizobium/Agrobacterium group</taxon>
        <taxon>Rhizobium</taxon>
    </lineage>
</organism>
<dbReference type="InterPro" id="IPR029058">
    <property type="entry name" value="AB_hydrolase_fold"/>
</dbReference>
<accession>A0A936YPU4</accession>
<dbReference type="Gene3D" id="3.40.50.1820">
    <property type="entry name" value="alpha/beta hydrolase"/>
    <property type="match status" value="1"/>
</dbReference>
<dbReference type="Pfam" id="PF12146">
    <property type="entry name" value="Hydrolase_4"/>
    <property type="match status" value="1"/>
</dbReference>
<protein>
    <submittedName>
        <fullName evidence="2">Alpha/beta hydrolase</fullName>
    </submittedName>
</protein>
<feature type="domain" description="Serine aminopeptidase S33" evidence="1">
    <location>
        <begin position="39"/>
        <end position="302"/>
    </location>
</feature>
<dbReference type="AlphaFoldDB" id="A0A936YPU4"/>
<dbReference type="Proteomes" id="UP000633219">
    <property type="component" value="Unassembled WGS sequence"/>
</dbReference>
<keyword evidence="2" id="KW-0378">Hydrolase</keyword>